<keyword evidence="2" id="KW-1185">Reference proteome</keyword>
<accession>A0A3S5AID1</accession>
<organism evidence="1 2">
    <name type="scientific">Protopolystoma xenopodis</name>
    <dbReference type="NCBI Taxonomy" id="117903"/>
    <lineage>
        <taxon>Eukaryota</taxon>
        <taxon>Metazoa</taxon>
        <taxon>Spiralia</taxon>
        <taxon>Lophotrochozoa</taxon>
        <taxon>Platyhelminthes</taxon>
        <taxon>Monogenea</taxon>
        <taxon>Polyopisthocotylea</taxon>
        <taxon>Polystomatidea</taxon>
        <taxon>Polystomatidae</taxon>
        <taxon>Protopolystoma</taxon>
    </lineage>
</organism>
<comment type="caution">
    <text evidence="1">The sequence shown here is derived from an EMBL/GenBank/DDBJ whole genome shotgun (WGS) entry which is preliminary data.</text>
</comment>
<dbReference type="EMBL" id="CAAALY010068201">
    <property type="protein sequence ID" value="VEL24528.1"/>
    <property type="molecule type" value="Genomic_DNA"/>
</dbReference>
<name>A0A3S5AID1_9PLAT</name>
<gene>
    <name evidence="1" type="ORF">PXEA_LOCUS17968</name>
</gene>
<dbReference type="Proteomes" id="UP000784294">
    <property type="component" value="Unassembled WGS sequence"/>
</dbReference>
<dbReference type="AlphaFoldDB" id="A0A3S5AID1"/>
<proteinExistence type="predicted"/>
<reference evidence="1" key="1">
    <citation type="submission" date="2018-11" db="EMBL/GenBank/DDBJ databases">
        <authorList>
            <consortium name="Pathogen Informatics"/>
        </authorList>
    </citation>
    <scope>NUCLEOTIDE SEQUENCE</scope>
</reference>
<sequence>MIMRSLRLADVKHRDQELRRIRRIPIDTLFLSSDLAVTRFSVHVVERLCEIPVDPHTHTIKQTSQNLVVAMISCSDDVFHFMDESLVSLHRNPKRLPRKQRYHECSSKANRQLVKRNPPSSSGGIDLRISLSNTFTRNGSKDRSYSIGRPKTIFRFLRRFLHHVNLQHAQLILL</sequence>
<evidence type="ECO:0000313" key="2">
    <source>
        <dbReference type="Proteomes" id="UP000784294"/>
    </source>
</evidence>
<evidence type="ECO:0000313" key="1">
    <source>
        <dbReference type="EMBL" id="VEL24528.1"/>
    </source>
</evidence>
<protein>
    <submittedName>
        <fullName evidence="1">Uncharacterized protein</fullName>
    </submittedName>
</protein>